<organism evidence="2 3">
    <name type="scientific">Marchantia polymorpha</name>
    <name type="common">Common liverwort</name>
    <name type="synonym">Marchantia aquatica</name>
    <dbReference type="NCBI Taxonomy" id="3197"/>
    <lineage>
        <taxon>Eukaryota</taxon>
        <taxon>Viridiplantae</taxon>
        <taxon>Streptophyta</taxon>
        <taxon>Embryophyta</taxon>
        <taxon>Marchantiophyta</taxon>
        <taxon>Marchantiopsida</taxon>
        <taxon>Marchantiidae</taxon>
        <taxon>Marchantiales</taxon>
        <taxon>Marchantiaceae</taxon>
        <taxon>Marchantia</taxon>
    </lineage>
</organism>
<keyword evidence="3" id="KW-1185">Reference proteome</keyword>
<dbReference type="OMA" id="KGHTQPS"/>
<feature type="region of interest" description="Disordered" evidence="1">
    <location>
        <begin position="222"/>
        <end position="438"/>
    </location>
</feature>
<feature type="compositionally biased region" description="Low complexity" evidence="1">
    <location>
        <begin position="347"/>
        <end position="361"/>
    </location>
</feature>
<proteinExistence type="predicted"/>
<accession>A0A2R6XJI7</accession>
<gene>
    <name evidence="2" type="ORF">MARPO_0012s0191</name>
</gene>
<dbReference type="AlphaFoldDB" id="A0A2R6XJI7"/>
<dbReference type="EMBL" id="KZ772684">
    <property type="protein sequence ID" value="PTQ46265.1"/>
    <property type="molecule type" value="Genomic_DNA"/>
</dbReference>
<evidence type="ECO:0000313" key="2">
    <source>
        <dbReference type="EMBL" id="PTQ46265.1"/>
    </source>
</evidence>
<feature type="region of interest" description="Disordered" evidence="1">
    <location>
        <begin position="22"/>
        <end position="41"/>
    </location>
</feature>
<name>A0A2R6XJI7_MARPO</name>
<protein>
    <submittedName>
        <fullName evidence="2">Uncharacterized protein</fullName>
    </submittedName>
</protein>
<feature type="compositionally biased region" description="Polar residues" evidence="1">
    <location>
        <begin position="252"/>
        <end position="275"/>
    </location>
</feature>
<feature type="compositionally biased region" description="Polar residues" evidence="1">
    <location>
        <begin position="321"/>
        <end position="345"/>
    </location>
</feature>
<evidence type="ECO:0000313" key="3">
    <source>
        <dbReference type="Proteomes" id="UP000244005"/>
    </source>
</evidence>
<feature type="compositionally biased region" description="Polar residues" evidence="1">
    <location>
        <begin position="25"/>
        <end position="41"/>
    </location>
</feature>
<feature type="compositionally biased region" description="Low complexity" evidence="1">
    <location>
        <begin position="292"/>
        <end position="320"/>
    </location>
</feature>
<sequence length="438" mass="47055">MWGLASRRDGLVPSARDSVLCSDSLEGSRSPPSRDVYTTKQSGFSVPVDSSSLTSQLHLLELACETACETPEDWLVPLSSHLLSLLPEGSLPNLRASLHDSGRVACRHCGDRVQPILRSGSLEGPTRQEIENSLSQALSKLPRLHGRDSQSPRSKPVTKVLTATEAGTLKLRLKVREPLRVVETVQTTKLSKDSRSGYDTVSEVSSLETAVPVSPPAPFPYLMKGGIRSDQLSQGPGISRPETPKSDRVSSRTRNPSPLVTPRGTRSPSLTSRKLPSSPRPNSILPEAPGARRPSPSRSSTRKPSPSPSPRFSFSLNPPSNRKSSPAPSRGISSHTTSATRKPSQAPSPRFSLSQTSSSSPAPSPQVNASDTPSPLPKPSPSASTRLNPPPSPSFLRKPNPSLSTRRTDSPMGPTRRHPSPPPNLKGRYFISPAIRRT</sequence>
<dbReference type="Proteomes" id="UP000244005">
    <property type="component" value="Unassembled WGS sequence"/>
</dbReference>
<evidence type="ECO:0000256" key="1">
    <source>
        <dbReference type="SAM" id="MobiDB-lite"/>
    </source>
</evidence>
<reference evidence="3" key="1">
    <citation type="journal article" date="2017" name="Cell">
        <title>Insights into land plant evolution garnered from the Marchantia polymorpha genome.</title>
        <authorList>
            <person name="Bowman J.L."/>
            <person name="Kohchi T."/>
            <person name="Yamato K.T."/>
            <person name="Jenkins J."/>
            <person name="Shu S."/>
            <person name="Ishizaki K."/>
            <person name="Yamaoka S."/>
            <person name="Nishihama R."/>
            <person name="Nakamura Y."/>
            <person name="Berger F."/>
            <person name="Adam C."/>
            <person name="Aki S.S."/>
            <person name="Althoff F."/>
            <person name="Araki T."/>
            <person name="Arteaga-Vazquez M.A."/>
            <person name="Balasubrmanian S."/>
            <person name="Barry K."/>
            <person name="Bauer D."/>
            <person name="Boehm C.R."/>
            <person name="Briginshaw L."/>
            <person name="Caballero-Perez J."/>
            <person name="Catarino B."/>
            <person name="Chen F."/>
            <person name="Chiyoda S."/>
            <person name="Chovatia M."/>
            <person name="Davies K.M."/>
            <person name="Delmans M."/>
            <person name="Demura T."/>
            <person name="Dierschke T."/>
            <person name="Dolan L."/>
            <person name="Dorantes-Acosta A.E."/>
            <person name="Eklund D.M."/>
            <person name="Florent S.N."/>
            <person name="Flores-Sandoval E."/>
            <person name="Fujiyama A."/>
            <person name="Fukuzawa H."/>
            <person name="Galik B."/>
            <person name="Grimanelli D."/>
            <person name="Grimwood J."/>
            <person name="Grossniklaus U."/>
            <person name="Hamada T."/>
            <person name="Haseloff J."/>
            <person name="Hetherington A.J."/>
            <person name="Higo A."/>
            <person name="Hirakawa Y."/>
            <person name="Hundley H.N."/>
            <person name="Ikeda Y."/>
            <person name="Inoue K."/>
            <person name="Inoue S.I."/>
            <person name="Ishida S."/>
            <person name="Jia Q."/>
            <person name="Kakita M."/>
            <person name="Kanazawa T."/>
            <person name="Kawai Y."/>
            <person name="Kawashima T."/>
            <person name="Kennedy M."/>
            <person name="Kinose K."/>
            <person name="Kinoshita T."/>
            <person name="Kohara Y."/>
            <person name="Koide E."/>
            <person name="Komatsu K."/>
            <person name="Kopischke S."/>
            <person name="Kubo M."/>
            <person name="Kyozuka J."/>
            <person name="Lagercrantz U."/>
            <person name="Lin S.S."/>
            <person name="Lindquist E."/>
            <person name="Lipzen A.M."/>
            <person name="Lu C.W."/>
            <person name="De Luna E."/>
            <person name="Martienssen R.A."/>
            <person name="Minamino N."/>
            <person name="Mizutani M."/>
            <person name="Mizutani M."/>
            <person name="Mochizuki N."/>
            <person name="Monte I."/>
            <person name="Mosher R."/>
            <person name="Nagasaki H."/>
            <person name="Nakagami H."/>
            <person name="Naramoto S."/>
            <person name="Nishitani K."/>
            <person name="Ohtani M."/>
            <person name="Okamoto T."/>
            <person name="Okumura M."/>
            <person name="Phillips J."/>
            <person name="Pollak B."/>
            <person name="Reinders A."/>
            <person name="Rovekamp M."/>
            <person name="Sano R."/>
            <person name="Sawa S."/>
            <person name="Schmid M.W."/>
            <person name="Shirakawa M."/>
            <person name="Solano R."/>
            <person name="Spunde A."/>
            <person name="Suetsugu N."/>
            <person name="Sugano S."/>
            <person name="Sugiyama A."/>
            <person name="Sun R."/>
            <person name="Suzuki Y."/>
            <person name="Takenaka M."/>
            <person name="Takezawa D."/>
            <person name="Tomogane H."/>
            <person name="Tsuzuki M."/>
            <person name="Ueda T."/>
            <person name="Umeda M."/>
            <person name="Ward J.M."/>
            <person name="Watanabe Y."/>
            <person name="Yazaki K."/>
            <person name="Yokoyama R."/>
            <person name="Yoshitake Y."/>
            <person name="Yotsui I."/>
            <person name="Zachgo S."/>
            <person name="Schmutz J."/>
        </authorList>
    </citation>
    <scope>NUCLEOTIDE SEQUENCE [LARGE SCALE GENOMIC DNA]</scope>
    <source>
        <strain evidence="3">Tak-1</strain>
    </source>
</reference>